<proteinExistence type="predicted"/>
<reference evidence="1 2" key="1">
    <citation type="submission" date="2018-06" db="EMBL/GenBank/DDBJ databases">
        <title>Genome sequencing of Flavobacterium.</title>
        <authorList>
            <person name="Baek M.-G."/>
            <person name="Yi H."/>
        </authorList>
    </citation>
    <scope>NUCLEOTIDE SEQUENCE [LARGE SCALE GENOMIC DNA]</scope>
    <source>
        <strain evidence="1 2">HYN0086</strain>
    </source>
</reference>
<evidence type="ECO:0000313" key="1">
    <source>
        <dbReference type="EMBL" id="AXB58368.1"/>
    </source>
</evidence>
<dbReference type="RefSeq" id="WP_113679288.1">
    <property type="nucleotide sequence ID" value="NZ_CP030261.1"/>
</dbReference>
<evidence type="ECO:0000313" key="2">
    <source>
        <dbReference type="Proteomes" id="UP000251561"/>
    </source>
</evidence>
<accession>A0A344LWS6</accession>
<dbReference type="AlphaFoldDB" id="A0A344LWS6"/>
<protein>
    <submittedName>
        <fullName evidence="1">Uncharacterized protein</fullName>
    </submittedName>
</protein>
<sequence>MKTILKKSLAAVSKGNPLKKKHYLLLLVCTFSKTQAQATDGLDKKIRTAIAARFPQRRNFDFQFEQFSTANYKSELFDNDFERGTVSSQRRLKLAVSLPIIKGKN</sequence>
<dbReference type="KEGG" id="ffl:HYN86_17910"/>
<keyword evidence="2" id="KW-1185">Reference proteome</keyword>
<gene>
    <name evidence="1" type="ORF">HYN86_17910</name>
</gene>
<dbReference type="Proteomes" id="UP000251561">
    <property type="component" value="Chromosome"/>
</dbReference>
<organism evidence="1 2">
    <name type="scientific">Flavobacterium fluviale</name>
    <dbReference type="NCBI Taxonomy" id="2249356"/>
    <lineage>
        <taxon>Bacteria</taxon>
        <taxon>Pseudomonadati</taxon>
        <taxon>Bacteroidota</taxon>
        <taxon>Flavobacteriia</taxon>
        <taxon>Flavobacteriales</taxon>
        <taxon>Flavobacteriaceae</taxon>
        <taxon>Flavobacterium</taxon>
    </lineage>
</organism>
<name>A0A344LWS6_9FLAO</name>
<dbReference type="EMBL" id="CP030261">
    <property type="protein sequence ID" value="AXB58368.1"/>
    <property type="molecule type" value="Genomic_DNA"/>
</dbReference>